<evidence type="ECO:0000256" key="8">
    <source>
        <dbReference type="ARBA" id="ARBA00022989"/>
    </source>
</evidence>
<evidence type="ECO:0000256" key="1">
    <source>
        <dbReference type="ARBA" id="ARBA00004162"/>
    </source>
</evidence>
<dbReference type="Proteomes" id="UP001501358">
    <property type="component" value="Unassembled WGS sequence"/>
</dbReference>
<evidence type="ECO:0000256" key="6">
    <source>
        <dbReference type="ARBA" id="ARBA00022801"/>
    </source>
</evidence>
<dbReference type="NCBIfam" id="TIGR03919">
    <property type="entry name" value="T7SS_EccB"/>
    <property type="match status" value="1"/>
</dbReference>
<evidence type="ECO:0000256" key="3">
    <source>
        <dbReference type="ARBA" id="ARBA00022475"/>
    </source>
</evidence>
<feature type="compositionally biased region" description="Basic and acidic residues" evidence="10">
    <location>
        <begin position="458"/>
        <end position="467"/>
    </location>
</feature>
<comment type="subcellular location">
    <subcellularLocation>
        <location evidence="1">Cell membrane</location>
        <topology evidence="1">Single-pass membrane protein</topology>
    </subcellularLocation>
</comment>
<dbReference type="EMBL" id="BAAATA010000016">
    <property type="protein sequence ID" value="GAA2491880.1"/>
    <property type="molecule type" value="Genomic_DNA"/>
</dbReference>
<protein>
    <submittedName>
        <fullName evidence="12">Type VII secretion protein EccB</fullName>
    </submittedName>
</protein>
<dbReference type="Gene3D" id="3.30.2390.20">
    <property type="entry name" value="Type VII secretion system EccB, repeat 1 domain"/>
    <property type="match status" value="1"/>
</dbReference>
<dbReference type="PANTHER" id="PTHR40765:SF2">
    <property type="entry name" value="ESX-2 SECRETION SYSTEM ATPASE ECCB2"/>
    <property type="match status" value="1"/>
</dbReference>
<keyword evidence="9 11" id="KW-0472">Membrane</keyword>
<evidence type="ECO:0000256" key="2">
    <source>
        <dbReference type="ARBA" id="ARBA00008149"/>
    </source>
</evidence>
<keyword evidence="5" id="KW-0547">Nucleotide-binding</keyword>
<reference evidence="13" key="1">
    <citation type="journal article" date="2019" name="Int. J. Syst. Evol. Microbiol.">
        <title>The Global Catalogue of Microorganisms (GCM) 10K type strain sequencing project: providing services to taxonomists for standard genome sequencing and annotation.</title>
        <authorList>
            <consortium name="The Broad Institute Genomics Platform"/>
            <consortium name="The Broad Institute Genome Sequencing Center for Infectious Disease"/>
            <person name="Wu L."/>
            <person name="Ma J."/>
        </authorList>
    </citation>
    <scope>NUCLEOTIDE SEQUENCE [LARGE SCALE GENOMIC DNA]</scope>
    <source>
        <strain evidence="13">JCM 6307</strain>
    </source>
</reference>
<evidence type="ECO:0000256" key="5">
    <source>
        <dbReference type="ARBA" id="ARBA00022741"/>
    </source>
</evidence>
<gene>
    <name evidence="12" type="primary">eccB</name>
    <name evidence="12" type="ORF">GCM10010406_29940</name>
</gene>
<feature type="region of interest" description="Disordered" evidence="10">
    <location>
        <begin position="446"/>
        <end position="467"/>
    </location>
</feature>
<comment type="similarity">
    <text evidence="2">Belongs to the EccB family.</text>
</comment>
<dbReference type="Pfam" id="PF05108">
    <property type="entry name" value="T7SS_ESX1_EccB"/>
    <property type="match status" value="1"/>
</dbReference>
<evidence type="ECO:0000313" key="13">
    <source>
        <dbReference type="Proteomes" id="UP001501358"/>
    </source>
</evidence>
<evidence type="ECO:0000256" key="11">
    <source>
        <dbReference type="SAM" id="Phobius"/>
    </source>
</evidence>
<dbReference type="PANTHER" id="PTHR40765">
    <property type="entry name" value="ESX-2 SECRETION SYSTEM ATPASE ECCB2"/>
    <property type="match status" value="1"/>
</dbReference>
<sequence length="505" mass="54740">MATRRDELNAYTFARRRTVAAFLQPSPHGSEEGAPRPLKAVMPSLVVGTLVLVGFGAWGMIKPGAPKGWDTPNAKVIVGSESTTRYVVLKSGKGKKQLHPVLNLASAKLLLDPSKFDVIKVNESELDKSGIKVGATIGIPYAPDRLPDAKDAETRKYWALCEQMGGEGRQRSQKAVFVLNEKDRKLVENKNSLTEREALFVKGPDGAEYLVDSKGTAHRLGRDQTSKFMNLLRRVVFEEGAQPQSVSAKWLNTLNPGLPIDFPPVDGANETSNAPNLAPEYAKVGLVLEAPSGSKTHKYVVLKDRVAPVSDFTAQLLLGSPQTEDLYSGQVPRPVKVAAQDITSGKPFLDNVDWPEPAVVQANNVTKEDGRKVSCSVYHGENNSLTKRPSMSVWAGRDYPEDVVQSGNSTYVSPGSGLLFRQVTGSDPNVGLVFLVTDTGLRYSVPNNGDSKAGGAGKADDKTREAQVRLGYEKTRLVPVPKVWSELLSRGPKLDTESAKQPQNS</sequence>
<keyword evidence="4 11" id="KW-0812">Transmembrane</keyword>
<dbReference type="RefSeq" id="WP_344383698.1">
    <property type="nucleotide sequence ID" value="NZ_BAAATA010000016.1"/>
</dbReference>
<comment type="caution">
    <text evidence="12">The sequence shown here is derived from an EMBL/GenBank/DDBJ whole genome shotgun (WGS) entry which is preliminary data.</text>
</comment>
<name>A0ABP5Z3T5_9ACTN</name>
<evidence type="ECO:0000256" key="7">
    <source>
        <dbReference type="ARBA" id="ARBA00022840"/>
    </source>
</evidence>
<dbReference type="InterPro" id="IPR044857">
    <property type="entry name" value="T7SS_EccB_R1"/>
</dbReference>
<keyword evidence="3" id="KW-1003">Cell membrane</keyword>
<organism evidence="12 13">
    <name type="scientific">Streptomyces thermolineatus</name>
    <dbReference type="NCBI Taxonomy" id="44033"/>
    <lineage>
        <taxon>Bacteria</taxon>
        <taxon>Bacillati</taxon>
        <taxon>Actinomycetota</taxon>
        <taxon>Actinomycetes</taxon>
        <taxon>Kitasatosporales</taxon>
        <taxon>Streptomycetaceae</taxon>
        <taxon>Streptomyces</taxon>
    </lineage>
</organism>
<dbReference type="Gene3D" id="2.40.50.910">
    <property type="entry name" value="Type VII secretion system EccB, repeat 3 domain"/>
    <property type="match status" value="1"/>
</dbReference>
<dbReference type="InterPro" id="IPR042485">
    <property type="entry name" value="T7SS_EccB_R3"/>
</dbReference>
<keyword evidence="13" id="KW-1185">Reference proteome</keyword>
<feature type="transmembrane region" description="Helical" evidence="11">
    <location>
        <begin position="40"/>
        <end position="61"/>
    </location>
</feature>
<keyword evidence="6" id="KW-0378">Hydrolase</keyword>
<keyword evidence="8 11" id="KW-1133">Transmembrane helix</keyword>
<evidence type="ECO:0000256" key="9">
    <source>
        <dbReference type="ARBA" id="ARBA00023136"/>
    </source>
</evidence>
<proteinExistence type="inferred from homology"/>
<keyword evidence="7" id="KW-0067">ATP-binding</keyword>
<dbReference type="InterPro" id="IPR007795">
    <property type="entry name" value="T7SS_EccB"/>
</dbReference>
<evidence type="ECO:0000313" key="12">
    <source>
        <dbReference type="EMBL" id="GAA2491880.1"/>
    </source>
</evidence>
<evidence type="ECO:0000256" key="4">
    <source>
        <dbReference type="ARBA" id="ARBA00022692"/>
    </source>
</evidence>
<accession>A0ABP5Z3T5</accession>
<evidence type="ECO:0000256" key="10">
    <source>
        <dbReference type="SAM" id="MobiDB-lite"/>
    </source>
</evidence>